<protein>
    <recommendedName>
        <fullName evidence="2">Fungal-type protein kinase domain-containing protein</fullName>
    </recommendedName>
</protein>
<feature type="chain" id="PRO_5040256870" description="Fungal-type protein kinase domain-containing protein" evidence="1">
    <location>
        <begin position="22"/>
        <end position="584"/>
    </location>
</feature>
<sequence length="584" mass="65492">MLPMNACLGLISASFVFIVSGSKSRKYMALVKGLKPDLVGVFGDLPTGRKVSWQDIEVSVESKNSVKEIVKQAATYARCSLLNNLRRFFSLAMGFNFKTLEAFVFVFHRSGLSASFPLKLKTDEGFNGLVKHIVGILSIRGDAAYGLDVTRTQTMFCINNRYYRLLRYLYLCGSLRGRGTAVYSLEAHVDNLVDIPGLQSRPLLYSEGITELPDKLVYKLAYPIKGRSQEGPLFSQIFGQFGIGDILGFYNCCPEEPHGSTLPFSRNAVYWNILEDKGEHPEPEERGLQYLVLSAEGQSLIDLSNEDNGIPSPVELLETILHAIIGHYNLFIQGILHRDVSVGNILRHSWAVRRPALDTFECTKNVDYCRGFLIDGDHAIEWRKISGAQVLSGTPPFMSMRLLSAHKAHVQGRPWTIIQTAIDDLESFLWILVWVNVHILKDKPKATARNRGIQALLEAFAGDLPSQLAKDAELRQWKDVVFGGLIRQWSNIFRDADAEVESYAAASTDPNTMPGREQEELCDGFESYCKTIYKAVLETGFRHLEEVKKYSTWDEVVNANARTGLMSGNHHQRVASNTRSLELD</sequence>
<accession>A0A9P5MTH8</accession>
<evidence type="ECO:0000259" key="2">
    <source>
        <dbReference type="Pfam" id="PF17667"/>
    </source>
</evidence>
<gene>
    <name evidence="3" type="ORF">DFH94DRAFT_670804</name>
</gene>
<dbReference type="PANTHER" id="PTHR38248:SF2">
    <property type="entry name" value="FUNK1 11"/>
    <property type="match status" value="1"/>
</dbReference>
<dbReference type="AlphaFoldDB" id="A0A9P5MTH8"/>
<feature type="domain" description="Fungal-type protein kinase" evidence="2">
    <location>
        <begin position="283"/>
        <end position="435"/>
    </location>
</feature>
<reference evidence="3" key="2">
    <citation type="journal article" date="2020" name="Nat. Commun.">
        <title>Large-scale genome sequencing of mycorrhizal fungi provides insights into the early evolution of symbiotic traits.</title>
        <authorList>
            <person name="Miyauchi S."/>
            <person name="Kiss E."/>
            <person name="Kuo A."/>
            <person name="Drula E."/>
            <person name="Kohler A."/>
            <person name="Sanchez-Garcia M."/>
            <person name="Morin E."/>
            <person name="Andreopoulos B."/>
            <person name="Barry K.W."/>
            <person name="Bonito G."/>
            <person name="Buee M."/>
            <person name="Carver A."/>
            <person name="Chen C."/>
            <person name="Cichocki N."/>
            <person name="Clum A."/>
            <person name="Culley D."/>
            <person name="Crous P.W."/>
            <person name="Fauchery L."/>
            <person name="Girlanda M."/>
            <person name="Hayes R.D."/>
            <person name="Keri Z."/>
            <person name="LaButti K."/>
            <person name="Lipzen A."/>
            <person name="Lombard V."/>
            <person name="Magnuson J."/>
            <person name="Maillard F."/>
            <person name="Murat C."/>
            <person name="Nolan M."/>
            <person name="Ohm R.A."/>
            <person name="Pangilinan J."/>
            <person name="Pereira M.F."/>
            <person name="Perotto S."/>
            <person name="Peter M."/>
            <person name="Pfister S."/>
            <person name="Riley R."/>
            <person name="Sitrit Y."/>
            <person name="Stielow J.B."/>
            <person name="Szollosi G."/>
            <person name="Zifcakova L."/>
            <person name="Stursova M."/>
            <person name="Spatafora J.W."/>
            <person name="Tedersoo L."/>
            <person name="Vaario L.M."/>
            <person name="Yamada A."/>
            <person name="Yan M."/>
            <person name="Wang P."/>
            <person name="Xu J."/>
            <person name="Bruns T."/>
            <person name="Baldrian P."/>
            <person name="Vilgalys R."/>
            <person name="Dunand C."/>
            <person name="Henrissat B."/>
            <person name="Grigoriev I.V."/>
            <person name="Hibbett D."/>
            <person name="Nagy L.G."/>
            <person name="Martin F.M."/>
        </authorList>
    </citation>
    <scope>NUCLEOTIDE SEQUENCE</scope>
    <source>
        <strain evidence="3">Prilba</strain>
    </source>
</reference>
<reference evidence="3" key="1">
    <citation type="submission" date="2019-10" db="EMBL/GenBank/DDBJ databases">
        <authorList>
            <consortium name="DOE Joint Genome Institute"/>
            <person name="Kuo A."/>
            <person name="Miyauchi S."/>
            <person name="Kiss E."/>
            <person name="Drula E."/>
            <person name="Kohler A."/>
            <person name="Sanchez-Garcia M."/>
            <person name="Andreopoulos B."/>
            <person name="Barry K.W."/>
            <person name="Bonito G."/>
            <person name="Buee M."/>
            <person name="Carver A."/>
            <person name="Chen C."/>
            <person name="Cichocki N."/>
            <person name="Clum A."/>
            <person name="Culley D."/>
            <person name="Crous P.W."/>
            <person name="Fauchery L."/>
            <person name="Girlanda M."/>
            <person name="Hayes R."/>
            <person name="Keri Z."/>
            <person name="LaButti K."/>
            <person name="Lipzen A."/>
            <person name="Lombard V."/>
            <person name="Magnuson J."/>
            <person name="Maillard F."/>
            <person name="Morin E."/>
            <person name="Murat C."/>
            <person name="Nolan M."/>
            <person name="Ohm R."/>
            <person name="Pangilinan J."/>
            <person name="Pereira M."/>
            <person name="Perotto S."/>
            <person name="Peter M."/>
            <person name="Riley R."/>
            <person name="Sitrit Y."/>
            <person name="Stielow B."/>
            <person name="Szollosi G."/>
            <person name="Zifcakova L."/>
            <person name="Stursova M."/>
            <person name="Spatafora J.W."/>
            <person name="Tedersoo L."/>
            <person name="Vaario L.-M."/>
            <person name="Yamada A."/>
            <person name="Yan M."/>
            <person name="Wang P."/>
            <person name="Xu J."/>
            <person name="Bruns T."/>
            <person name="Baldrian P."/>
            <person name="Vilgalys R."/>
            <person name="Henrissat B."/>
            <person name="Grigoriev I.V."/>
            <person name="Hibbett D."/>
            <person name="Nagy L.G."/>
            <person name="Martin F.M."/>
        </authorList>
    </citation>
    <scope>NUCLEOTIDE SEQUENCE</scope>
    <source>
        <strain evidence="3">Prilba</strain>
    </source>
</reference>
<feature type="domain" description="Fungal-type protein kinase" evidence="2">
    <location>
        <begin position="49"/>
        <end position="187"/>
    </location>
</feature>
<dbReference type="PANTHER" id="PTHR38248">
    <property type="entry name" value="FUNK1 6"/>
    <property type="match status" value="1"/>
</dbReference>
<name>A0A9P5MTH8_9AGAM</name>
<dbReference type="Proteomes" id="UP000759537">
    <property type="component" value="Unassembled WGS sequence"/>
</dbReference>
<dbReference type="Pfam" id="PF17667">
    <property type="entry name" value="Pkinase_fungal"/>
    <property type="match status" value="2"/>
</dbReference>
<evidence type="ECO:0000256" key="1">
    <source>
        <dbReference type="SAM" id="SignalP"/>
    </source>
</evidence>
<comment type="caution">
    <text evidence="3">The sequence shown here is derived from an EMBL/GenBank/DDBJ whole genome shotgun (WGS) entry which is preliminary data.</text>
</comment>
<dbReference type="EMBL" id="WHVB01000011">
    <property type="protein sequence ID" value="KAF8478479.1"/>
    <property type="molecule type" value="Genomic_DNA"/>
</dbReference>
<keyword evidence="1" id="KW-0732">Signal</keyword>
<dbReference type="InterPro" id="IPR040976">
    <property type="entry name" value="Pkinase_fungal"/>
</dbReference>
<evidence type="ECO:0000313" key="4">
    <source>
        <dbReference type="Proteomes" id="UP000759537"/>
    </source>
</evidence>
<feature type="signal peptide" evidence="1">
    <location>
        <begin position="1"/>
        <end position="21"/>
    </location>
</feature>
<dbReference type="InterPro" id="IPR011009">
    <property type="entry name" value="Kinase-like_dom_sf"/>
</dbReference>
<organism evidence="3 4">
    <name type="scientific">Russula ochroleuca</name>
    <dbReference type="NCBI Taxonomy" id="152965"/>
    <lineage>
        <taxon>Eukaryota</taxon>
        <taxon>Fungi</taxon>
        <taxon>Dikarya</taxon>
        <taxon>Basidiomycota</taxon>
        <taxon>Agaricomycotina</taxon>
        <taxon>Agaricomycetes</taxon>
        <taxon>Russulales</taxon>
        <taxon>Russulaceae</taxon>
        <taxon>Russula</taxon>
    </lineage>
</organism>
<evidence type="ECO:0000313" key="3">
    <source>
        <dbReference type="EMBL" id="KAF8478479.1"/>
    </source>
</evidence>
<dbReference type="OrthoDB" id="5584477at2759"/>
<keyword evidence="4" id="KW-1185">Reference proteome</keyword>
<proteinExistence type="predicted"/>
<dbReference type="SUPFAM" id="SSF56112">
    <property type="entry name" value="Protein kinase-like (PK-like)"/>
    <property type="match status" value="1"/>
</dbReference>